<gene>
    <name evidence="2" type="ORF">KAF25_002788</name>
</gene>
<feature type="compositionally biased region" description="Polar residues" evidence="1">
    <location>
        <begin position="181"/>
        <end position="198"/>
    </location>
</feature>
<comment type="caution">
    <text evidence="2">The sequence shown here is derived from an EMBL/GenBank/DDBJ whole genome shotgun (WGS) entry which is preliminary data.</text>
</comment>
<feature type="compositionally biased region" description="Basic residues" evidence="1">
    <location>
        <begin position="1344"/>
        <end position="1355"/>
    </location>
</feature>
<feature type="compositionally biased region" description="Basic residues" evidence="1">
    <location>
        <begin position="1087"/>
        <end position="1097"/>
    </location>
</feature>
<feature type="region of interest" description="Disordered" evidence="1">
    <location>
        <begin position="389"/>
        <end position="408"/>
    </location>
</feature>
<keyword evidence="3" id="KW-1185">Reference proteome</keyword>
<accession>A0A9P7H4M5</accession>
<feature type="region of interest" description="Disordered" evidence="1">
    <location>
        <begin position="130"/>
        <end position="273"/>
    </location>
</feature>
<reference evidence="2" key="1">
    <citation type="submission" date="2021-04" db="EMBL/GenBank/DDBJ databases">
        <title>Draft genome of Fusarium avenaceum strain F156N33, isolated from an atmospheric sample in Virginia.</title>
        <authorList>
            <person name="Yang S."/>
            <person name="Vinatzer B.A."/>
            <person name="Coleman J."/>
        </authorList>
    </citation>
    <scope>NUCLEOTIDE SEQUENCE</scope>
    <source>
        <strain evidence="2">F156N33</strain>
    </source>
</reference>
<evidence type="ECO:0000313" key="3">
    <source>
        <dbReference type="Proteomes" id="UP000782241"/>
    </source>
</evidence>
<sequence>MEEPVDSDNTPRIPGLNLVRDTFSAAAPTTSKGQRISRRSDRIQKLLETILLTFRYDFESLPVEAQQAYSRFQQNQNYVQFGAALKLLLLEERLGTFMKGSPAFLHAAVDLFASRYPHLGLRELLDEIEGRTKSGPSRPRSSRQSSRSPRRAKKEALRKTEDQQAGEPSTVPSNAALARTLTVSARSRQRSGGQQEPLSWTRLEPHPFAQPPEDNAGSLAAVPPVNVDPTESTETREQQQGQPATTGMPLIPGFTISTRTSTGAPGTEESRRAQNEAWLKNYIKSRGGLKLDFHRYPYKGWKIEQPRILLHRAKNFLADEDTDRTLNWGEKFAELTEYFSYLLYNWQGEDWGAELHEVIDMLHTHWIFEQYHYGTAKLNLRFNDVWPKQNKRRPSIPSAEFATDGPGDDDMSERTLLLNPIQPAVDVHYKLPENILKKYVSVYTSEVPYFWGFAPDPQSPPHELVKIENNAFEKSLFSGMAATDKNIKKAEADFKKEGDKEHFSTNAFNAFATLRGTQRAALQQTLRFMDNAENLEACNVFRTLVLPPPKIPEKPDAGIILPVMQVAEVPKGESRDPFGFTLALKSFTDWERYWADLVRGHSVKECHGHKLWLERKAPIMDLPHNWRGPINHDYLDHEMKKSLTLLRRCQTLRERISLQKERNRRPFLSNVFHFLLEGISGMRWEKTEIEFQGEDFVPGTKQLAHIRPKEEDFLRLLGDYSIDSSTIHHNTRAEYISPRSKIFEQRVMRILYGEGITDVPVYSFDDFLEELNRDCYGLVKRWRFSSDEAEYELDLLEKKNVIERDEDGGVSRARADVHPEYRVRWLDTDWDLDAFLRGLELGGEEDSGNTKPSKDVELDVESDVDTMSTKISIPDSNDFGDYMFGLPNIEKLRTWEEVVGSDNGAVLEDLPRTQQFFRRLCFRLGKTIHDLSKKREVHRRQLTRDQRERNRQFVHEVTRLWHLDAEQKAFIKGEDPPLEEKDIVEMATQEKIAPCGEDYMDVVRNGIIREAYENKSMLFPNRIYRHVGDKGKMIEAPRRREPVWSFAHPERKGKAPRYWDINRWPVHLQSEETAASIRSSGPQGPLNRRRKSTKKLKVSFSSPSPPGAELQPQGEQETQSKPKAPSPNITEEMDTEVDTSGSQVQTIPGLGKNFTVTFDDLADSRRTFTPGPPRYFLGDTPLQKQAIENFVKSGIESAEPRTWRQRFGGLFGRREVPDDPTALPEVDPRNIPKSRPQTDSSEESEDKSSEEEMPDADDGDEDDDDRDIEMEEVEAQLYGGSEAVPSSTSVFTRAEAPSPMVPAFPRGTNPGFESPPVPGTSAEEANDEEAPAMTVRAVEESGSRRSRPRRPSMGA</sequence>
<feature type="region of interest" description="Disordered" evidence="1">
    <location>
        <begin position="1074"/>
        <end position="1149"/>
    </location>
</feature>
<dbReference type="Proteomes" id="UP000782241">
    <property type="component" value="Unassembled WGS sequence"/>
</dbReference>
<proteinExistence type="predicted"/>
<feature type="compositionally biased region" description="Low complexity" evidence="1">
    <location>
        <begin position="136"/>
        <end position="147"/>
    </location>
</feature>
<feature type="compositionally biased region" description="Polar residues" evidence="1">
    <location>
        <begin position="255"/>
        <end position="264"/>
    </location>
</feature>
<dbReference type="EMBL" id="JAGPUO010000008">
    <property type="protein sequence ID" value="KAG5661145.1"/>
    <property type="molecule type" value="Genomic_DNA"/>
</dbReference>
<evidence type="ECO:0000256" key="1">
    <source>
        <dbReference type="SAM" id="MobiDB-lite"/>
    </source>
</evidence>
<organism evidence="2 3">
    <name type="scientific">Fusarium avenaceum</name>
    <dbReference type="NCBI Taxonomy" id="40199"/>
    <lineage>
        <taxon>Eukaryota</taxon>
        <taxon>Fungi</taxon>
        <taxon>Dikarya</taxon>
        <taxon>Ascomycota</taxon>
        <taxon>Pezizomycotina</taxon>
        <taxon>Sordariomycetes</taxon>
        <taxon>Hypocreomycetidae</taxon>
        <taxon>Hypocreales</taxon>
        <taxon>Nectriaceae</taxon>
        <taxon>Fusarium</taxon>
        <taxon>Fusarium tricinctum species complex</taxon>
    </lineage>
</organism>
<feature type="region of interest" description="Disordered" evidence="1">
    <location>
        <begin position="1208"/>
        <end position="1355"/>
    </location>
</feature>
<name>A0A9P7H4M5_9HYPO</name>
<feature type="compositionally biased region" description="Acidic residues" evidence="1">
    <location>
        <begin position="1240"/>
        <end position="1274"/>
    </location>
</feature>
<evidence type="ECO:0000313" key="2">
    <source>
        <dbReference type="EMBL" id="KAG5661145.1"/>
    </source>
</evidence>
<protein>
    <submittedName>
        <fullName evidence="2">Uncharacterized protein</fullName>
    </submittedName>
</protein>